<gene>
    <name evidence="2" type="ORF">FB567DRAFT_546164</name>
</gene>
<organism evidence="2 3">
    <name type="scientific">Paraphoma chrysanthemicola</name>
    <dbReference type="NCBI Taxonomy" id="798071"/>
    <lineage>
        <taxon>Eukaryota</taxon>
        <taxon>Fungi</taxon>
        <taxon>Dikarya</taxon>
        <taxon>Ascomycota</taxon>
        <taxon>Pezizomycotina</taxon>
        <taxon>Dothideomycetes</taxon>
        <taxon>Pleosporomycetidae</taxon>
        <taxon>Pleosporales</taxon>
        <taxon>Pleosporineae</taxon>
        <taxon>Phaeosphaeriaceae</taxon>
        <taxon>Paraphoma</taxon>
    </lineage>
</organism>
<feature type="region of interest" description="Disordered" evidence="1">
    <location>
        <begin position="286"/>
        <end position="315"/>
    </location>
</feature>
<feature type="region of interest" description="Disordered" evidence="1">
    <location>
        <begin position="12"/>
        <end position="41"/>
    </location>
</feature>
<reference evidence="2" key="1">
    <citation type="journal article" date="2021" name="Nat. Commun.">
        <title>Genetic determinants of endophytism in the Arabidopsis root mycobiome.</title>
        <authorList>
            <person name="Mesny F."/>
            <person name="Miyauchi S."/>
            <person name="Thiergart T."/>
            <person name="Pickel B."/>
            <person name="Atanasova L."/>
            <person name="Karlsson M."/>
            <person name="Huettel B."/>
            <person name="Barry K.W."/>
            <person name="Haridas S."/>
            <person name="Chen C."/>
            <person name="Bauer D."/>
            <person name="Andreopoulos W."/>
            <person name="Pangilinan J."/>
            <person name="LaButti K."/>
            <person name="Riley R."/>
            <person name="Lipzen A."/>
            <person name="Clum A."/>
            <person name="Drula E."/>
            <person name="Henrissat B."/>
            <person name="Kohler A."/>
            <person name="Grigoriev I.V."/>
            <person name="Martin F.M."/>
            <person name="Hacquard S."/>
        </authorList>
    </citation>
    <scope>NUCLEOTIDE SEQUENCE</scope>
    <source>
        <strain evidence="2">MPI-SDFR-AT-0120</strain>
    </source>
</reference>
<evidence type="ECO:0000313" key="3">
    <source>
        <dbReference type="Proteomes" id="UP000813461"/>
    </source>
</evidence>
<evidence type="ECO:0000256" key="1">
    <source>
        <dbReference type="SAM" id="MobiDB-lite"/>
    </source>
</evidence>
<accession>A0A8K0REN0</accession>
<feature type="compositionally biased region" description="Basic and acidic residues" evidence="1">
    <location>
        <begin position="14"/>
        <end position="41"/>
    </location>
</feature>
<sequence>MSFKSLKRLFTRRRGAESHDPHFLDQSQDRAEMSRPNRERVDSVGSCESSCSETSCIETVGEHNLLACLPHTFVTSNLADKDRSHRLVFSHFLAEDPGIAVFSKSQDAAVPTAWRHSRSWRTWVGNICYGVRKGYISFRPCDIWVIVGFRWQYKISPRAIRYWSATAGLLLVDWNTMYDDYFAQERKKKNQKRTHDIVKKFRRLEKKTLRNETGAIWKAYGDWDICAPTAADVALACRYEGQGFERGLAPLYNGISIREVRSLVKQLKDAFSKELGRRIAQQKELWRYGRKPGSKGGRTRSGSGASRGSRGSRRG</sequence>
<dbReference type="EMBL" id="JAGMVJ010000004">
    <property type="protein sequence ID" value="KAH7091438.1"/>
    <property type="molecule type" value="Genomic_DNA"/>
</dbReference>
<dbReference type="Proteomes" id="UP000813461">
    <property type="component" value="Unassembled WGS sequence"/>
</dbReference>
<proteinExistence type="predicted"/>
<dbReference type="AlphaFoldDB" id="A0A8K0REN0"/>
<evidence type="ECO:0000313" key="2">
    <source>
        <dbReference type="EMBL" id="KAH7091438.1"/>
    </source>
</evidence>
<keyword evidence="3" id="KW-1185">Reference proteome</keyword>
<dbReference type="OrthoDB" id="3781289at2759"/>
<protein>
    <submittedName>
        <fullName evidence="2">Uncharacterized protein</fullName>
    </submittedName>
</protein>
<name>A0A8K0REN0_9PLEO</name>
<comment type="caution">
    <text evidence="2">The sequence shown here is derived from an EMBL/GenBank/DDBJ whole genome shotgun (WGS) entry which is preliminary data.</text>
</comment>
<feature type="compositionally biased region" description="Low complexity" evidence="1">
    <location>
        <begin position="300"/>
        <end position="309"/>
    </location>
</feature>